<evidence type="ECO:0000256" key="1">
    <source>
        <dbReference type="SAM" id="MobiDB-lite"/>
    </source>
</evidence>
<accession>A0A5B2VAN0</accession>
<dbReference type="OrthoDB" id="9792690at2"/>
<evidence type="ECO:0000313" key="2">
    <source>
        <dbReference type="EMBL" id="KAA2235778.1"/>
    </source>
</evidence>
<comment type="caution">
    <text evidence="2">The sequence shown here is derived from an EMBL/GenBank/DDBJ whole genome shotgun (WGS) entry which is preliminary data.</text>
</comment>
<dbReference type="SUPFAM" id="SSF53335">
    <property type="entry name" value="S-adenosyl-L-methionine-dependent methyltransferases"/>
    <property type="match status" value="1"/>
</dbReference>
<sequence>MSEETGAPGAGEAERAADAPGPDETESTRLSVKAAGAFPGATVLGGLLPGGDVPRERPRQALDRGSLDDFYARADHVLIADMVESGARVLDVGCGDGSLLALLARRRGVDGRGIELSRQNVGECLAKGLAVIQGDADTDLADYPDDAFDYVILSQTIQATRRPRWVLEHMLRIGRRAIVTFPNFGHWRVRIELGLKGRMPVTDNLPYSWYDTPNIHFCTIRDFVSLCREVGAGMERAVALDASGQPVRVNLPWWAWNLLGDQGVFLLRRGG</sequence>
<keyword evidence="3" id="KW-1185">Reference proteome</keyword>
<organism evidence="2 3">
    <name type="scientific">Salinarimonas soli</name>
    <dbReference type="NCBI Taxonomy" id="1638099"/>
    <lineage>
        <taxon>Bacteria</taxon>
        <taxon>Pseudomonadati</taxon>
        <taxon>Pseudomonadota</taxon>
        <taxon>Alphaproteobacteria</taxon>
        <taxon>Hyphomicrobiales</taxon>
        <taxon>Salinarimonadaceae</taxon>
        <taxon>Salinarimonas</taxon>
    </lineage>
</organism>
<dbReference type="NCBIfam" id="TIGR02081">
    <property type="entry name" value="metW"/>
    <property type="match status" value="1"/>
</dbReference>
<reference evidence="2 3" key="2">
    <citation type="submission" date="2019-09" db="EMBL/GenBank/DDBJ databases">
        <authorList>
            <person name="Jin C."/>
        </authorList>
    </citation>
    <scope>NUCLEOTIDE SEQUENCE [LARGE SCALE GENOMIC DNA]</scope>
    <source>
        <strain evidence="2 3">BN140002</strain>
    </source>
</reference>
<protein>
    <submittedName>
        <fullName evidence="2">Methionine biosynthesis protein MetW</fullName>
    </submittedName>
</protein>
<name>A0A5B2VAN0_9HYPH</name>
<dbReference type="EMBL" id="VUOA01000033">
    <property type="protein sequence ID" value="KAA2235778.1"/>
    <property type="molecule type" value="Genomic_DNA"/>
</dbReference>
<gene>
    <name evidence="2" type="primary">metW</name>
    <name evidence="2" type="ORF">F0L46_18315</name>
</gene>
<feature type="compositionally biased region" description="Low complexity" evidence="1">
    <location>
        <begin position="1"/>
        <end position="11"/>
    </location>
</feature>
<dbReference type="CDD" id="cd02440">
    <property type="entry name" value="AdoMet_MTases"/>
    <property type="match status" value="1"/>
</dbReference>
<dbReference type="Gene3D" id="3.40.50.150">
    <property type="entry name" value="Vaccinia Virus protein VP39"/>
    <property type="match status" value="1"/>
</dbReference>
<dbReference type="InterPro" id="IPR029063">
    <property type="entry name" value="SAM-dependent_MTases_sf"/>
</dbReference>
<dbReference type="InterPro" id="IPR010743">
    <property type="entry name" value="Methionine_synth_MetW"/>
</dbReference>
<proteinExistence type="predicted"/>
<reference evidence="2 3" key="1">
    <citation type="submission" date="2019-09" db="EMBL/GenBank/DDBJ databases">
        <title>Salinarimonas rosea gen. nov., sp. nov., a new member of the a-2 subgroup of the Proteobacteria.</title>
        <authorList>
            <person name="Liu J."/>
        </authorList>
    </citation>
    <scope>NUCLEOTIDE SEQUENCE [LARGE SCALE GENOMIC DNA]</scope>
    <source>
        <strain evidence="2 3">BN140002</strain>
    </source>
</reference>
<dbReference type="AlphaFoldDB" id="A0A5B2VAN0"/>
<feature type="region of interest" description="Disordered" evidence="1">
    <location>
        <begin position="1"/>
        <end position="32"/>
    </location>
</feature>
<evidence type="ECO:0000313" key="3">
    <source>
        <dbReference type="Proteomes" id="UP000323142"/>
    </source>
</evidence>
<dbReference type="Proteomes" id="UP000323142">
    <property type="component" value="Unassembled WGS sequence"/>
</dbReference>
<dbReference type="Pfam" id="PF07021">
    <property type="entry name" value="MetW"/>
    <property type="match status" value="1"/>
</dbReference>